<dbReference type="GO" id="GO:0016747">
    <property type="term" value="F:acyltransferase activity, transferring groups other than amino-acyl groups"/>
    <property type="evidence" value="ECO:0007669"/>
    <property type="project" value="InterPro"/>
</dbReference>
<dbReference type="Gene3D" id="3.40.630.30">
    <property type="match status" value="1"/>
</dbReference>
<feature type="domain" description="N-acetyltransferase" evidence="1">
    <location>
        <begin position="59"/>
        <end position="206"/>
    </location>
</feature>
<dbReference type="PROSITE" id="PS51186">
    <property type="entry name" value="GNAT"/>
    <property type="match status" value="1"/>
</dbReference>
<keyword evidence="2" id="KW-0808">Transferase</keyword>
<protein>
    <submittedName>
        <fullName evidence="2">N-acetyltransferase</fullName>
    </submittedName>
</protein>
<evidence type="ECO:0000259" key="1">
    <source>
        <dbReference type="PROSITE" id="PS51186"/>
    </source>
</evidence>
<keyword evidence="3" id="KW-1185">Reference proteome</keyword>
<dbReference type="InterPro" id="IPR000182">
    <property type="entry name" value="GNAT_dom"/>
</dbReference>
<dbReference type="Proteomes" id="UP000294829">
    <property type="component" value="Unassembled WGS sequence"/>
</dbReference>
<dbReference type="AlphaFoldDB" id="A0A4V3AV23"/>
<comment type="caution">
    <text evidence="2">The sequence shown here is derived from an EMBL/GenBank/DDBJ whole genome shotgun (WGS) entry which is preliminary data.</text>
</comment>
<dbReference type="OrthoDB" id="2049878at2"/>
<dbReference type="Pfam" id="PF13302">
    <property type="entry name" value="Acetyltransf_3"/>
    <property type="match status" value="1"/>
</dbReference>
<dbReference type="EMBL" id="SMYL01000002">
    <property type="protein sequence ID" value="TDK67668.1"/>
    <property type="molecule type" value="Genomic_DNA"/>
</dbReference>
<dbReference type="InterPro" id="IPR016181">
    <property type="entry name" value="Acyl_CoA_acyltransferase"/>
</dbReference>
<name>A0A4V3AV23_9BURK</name>
<reference evidence="2 3" key="1">
    <citation type="submission" date="2019-03" db="EMBL/GenBank/DDBJ databases">
        <title>Sapientia aquatica gen. nov., sp. nov., isolated from a crater lake.</title>
        <authorList>
            <person name="Felfoldi T."/>
            <person name="Szabo A."/>
            <person name="Toth E."/>
            <person name="Schumann P."/>
            <person name="Keki Z."/>
            <person name="Marialigeti K."/>
            <person name="Mathe I."/>
        </authorList>
    </citation>
    <scope>NUCLEOTIDE SEQUENCE [LARGE SCALE GENOMIC DNA]</scope>
    <source>
        <strain evidence="2 3">SA-152</strain>
    </source>
</reference>
<sequence length="227" mass="25996">MSDDEVIRGAVACNKSTPEAVIESLLKDKSEHVLDCLKKRAILHQARFIKPQKVIGKHVVFREANTADAEFILQLRTDSVIGKYLSHTANDLNLQVQWLEKYANDSTQIYFIIEDKTGERFGTIRLYDQQGDSFCWGSWILREGRPSGFAVESALMVYHFALGLGFKQSHFDVRKGNESVWNFHERFGAVRVAETDEDYLYSISLEAIQKSLQKYEKYLPNGVEVQP</sequence>
<evidence type="ECO:0000313" key="3">
    <source>
        <dbReference type="Proteomes" id="UP000294829"/>
    </source>
</evidence>
<gene>
    <name evidence="2" type="ORF">E2I14_07255</name>
</gene>
<evidence type="ECO:0000313" key="2">
    <source>
        <dbReference type="EMBL" id="TDK67668.1"/>
    </source>
</evidence>
<dbReference type="SUPFAM" id="SSF55729">
    <property type="entry name" value="Acyl-CoA N-acyltransferases (Nat)"/>
    <property type="match status" value="1"/>
</dbReference>
<accession>A0A4V3AV23</accession>
<proteinExistence type="predicted"/>
<organism evidence="2 3">
    <name type="scientific">Sapientia aquatica</name>
    <dbReference type="NCBI Taxonomy" id="1549640"/>
    <lineage>
        <taxon>Bacteria</taxon>
        <taxon>Pseudomonadati</taxon>
        <taxon>Pseudomonadota</taxon>
        <taxon>Betaproteobacteria</taxon>
        <taxon>Burkholderiales</taxon>
        <taxon>Oxalobacteraceae</taxon>
        <taxon>Sapientia</taxon>
    </lineage>
</organism>